<evidence type="ECO:0000313" key="1">
    <source>
        <dbReference type="EMBL" id="KAG0493610.1"/>
    </source>
</evidence>
<evidence type="ECO:0000313" key="2">
    <source>
        <dbReference type="Proteomes" id="UP000639772"/>
    </source>
</evidence>
<reference evidence="1 2" key="1">
    <citation type="journal article" date="2020" name="Nat. Food">
        <title>A phased Vanilla planifolia genome enables genetic improvement of flavour and production.</title>
        <authorList>
            <person name="Hasing T."/>
            <person name="Tang H."/>
            <person name="Brym M."/>
            <person name="Khazi F."/>
            <person name="Huang T."/>
            <person name="Chambers A.H."/>
        </authorList>
    </citation>
    <scope>NUCLEOTIDE SEQUENCE [LARGE SCALE GENOMIC DNA]</scope>
    <source>
        <tissue evidence="1">Leaf</tissue>
    </source>
</reference>
<dbReference type="Proteomes" id="UP000639772">
    <property type="component" value="Unassembled WGS sequence"/>
</dbReference>
<comment type="caution">
    <text evidence="1">The sequence shown here is derived from an EMBL/GenBank/DDBJ whole genome shotgun (WGS) entry which is preliminary data.</text>
</comment>
<sequence length="103" mass="11459">MEHLAIAIDHNPTMEKEGHFIGDGVIGLERPRNPVPIQVRTVPSPRGSGESFPFQAPSNTVQRIVFRFDGFLTVQSRILEDQVWIKPRVIAHCPRGKGADFSG</sequence>
<dbReference type="AlphaFoldDB" id="A0A835RJS9"/>
<accession>A0A835RJS9</accession>
<name>A0A835RJS9_VANPL</name>
<dbReference type="EMBL" id="JADCNM010000002">
    <property type="protein sequence ID" value="KAG0493610.1"/>
    <property type="molecule type" value="Genomic_DNA"/>
</dbReference>
<protein>
    <submittedName>
        <fullName evidence="1">Uncharacterized protein</fullName>
    </submittedName>
</protein>
<organism evidence="1 2">
    <name type="scientific">Vanilla planifolia</name>
    <name type="common">Vanilla</name>
    <dbReference type="NCBI Taxonomy" id="51239"/>
    <lineage>
        <taxon>Eukaryota</taxon>
        <taxon>Viridiplantae</taxon>
        <taxon>Streptophyta</taxon>
        <taxon>Embryophyta</taxon>
        <taxon>Tracheophyta</taxon>
        <taxon>Spermatophyta</taxon>
        <taxon>Magnoliopsida</taxon>
        <taxon>Liliopsida</taxon>
        <taxon>Asparagales</taxon>
        <taxon>Orchidaceae</taxon>
        <taxon>Vanilloideae</taxon>
        <taxon>Vanilleae</taxon>
        <taxon>Vanilla</taxon>
    </lineage>
</organism>
<gene>
    <name evidence="1" type="ORF">HPP92_004604</name>
</gene>
<proteinExistence type="predicted"/>